<gene>
    <name evidence="1" type="ORF">PDESU_03041</name>
</gene>
<dbReference type="Pfam" id="PF13686">
    <property type="entry name" value="DrsE_2"/>
    <property type="match status" value="1"/>
</dbReference>
<reference evidence="1 2" key="1">
    <citation type="submission" date="2019-04" db="EMBL/GenBank/DDBJ databases">
        <authorList>
            <person name="Van Vliet M D."/>
        </authorList>
    </citation>
    <scope>NUCLEOTIDE SEQUENCE [LARGE SCALE GENOMIC DNA]</scope>
    <source>
        <strain evidence="1 2">F1</strain>
    </source>
</reference>
<dbReference type="Gene3D" id="3.40.1260.10">
    <property type="entry name" value="DsrEFH-like"/>
    <property type="match status" value="1"/>
</dbReference>
<name>A0A6C2U3U6_PONDE</name>
<evidence type="ECO:0008006" key="3">
    <source>
        <dbReference type="Google" id="ProtNLM"/>
    </source>
</evidence>
<dbReference type="EMBL" id="CAAHFG010000001">
    <property type="protein sequence ID" value="VGO14479.1"/>
    <property type="molecule type" value="Genomic_DNA"/>
</dbReference>
<dbReference type="InterPro" id="IPR027396">
    <property type="entry name" value="DsrEFH-like"/>
</dbReference>
<dbReference type="RefSeq" id="WP_136079957.1">
    <property type="nucleotide sequence ID" value="NZ_CAAHFG010000001.1"/>
</dbReference>
<keyword evidence="2" id="KW-1185">Reference proteome</keyword>
<evidence type="ECO:0000313" key="2">
    <source>
        <dbReference type="Proteomes" id="UP000366872"/>
    </source>
</evidence>
<dbReference type="AlphaFoldDB" id="A0A6C2U3U6"/>
<organism evidence="1 2">
    <name type="scientific">Pontiella desulfatans</name>
    <dbReference type="NCBI Taxonomy" id="2750659"/>
    <lineage>
        <taxon>Bacteria</taxon>
        <taxon>Pseudomonadati</taxon>
        <taxon>Kiritimatiellota</taxon>
        <taxon>Kiritimatiellia</taxon>
        <taxon>Kiritimatiellales</taxon>
        <taxon>Pontiellaceae</taxon>
        <taxon>Pontiella</taxon>
    </lineage>
</organism>
<proteinExistence type="predicted"/>
<accession>A0A6C2U3U6</accession>
<dbReference type="Proteomes" id="UP000366872">
    <property type="component" value="Unassembled WGS sequence"/>
</dbReference>
<dbReference type="InterPro" id="IPR032836">
    <property type="entry name" value="DsrE2-like"/>
</dbReference>
<protein>
    <recommendedName>
        <fullName evidence="3">NADH dehydrogenase</fullName>
    </recommendedName>
</protein>
<sequence length="184" mass="20619">MSEEQANLEEMIKQLTARVEELEENAPGDKLTLGVMSGDLDYTIAAFIIALGATAYDMEVDMFFTFWSLSALRDPKKKVKKDFLGKMFGAMLPSSSKKLPLSKMQMMGMGPPMIRAVMKMHKAKSLEELMADAAEFGVRIHICEMSMGVMGIKKEEIIDYPHLDFVGVGTFVDMFQGSKQCFFM</sequence>
<dbReference type="PANTHER" id="PTHR34655">
    <property type="entry name" value="CONSERVED WITHIN P. AEROPHILUM"/>
    <property type="match status" value="1"/>
</dbReference>
<dbReference type="SUPFAM" id="SSF75169">
    <property type="entry name" value="DsrEFH-like"/>
    <property type="match status" value="1"/>
</dbReference>
<dbReference type="PANTHER" id="PTHR34655:SF2">
    <property type="entry name" value="PEROXIREDOXIN FAMILY PROTEIN"/>
    <property type="match status" value="1"/>
</dbReference>
<evidence type="ECO:0000313" key="1">
    <source>
        <dbReference type="EMBL" id="VGO14479.1"/>
    </source>
</evidence>